<dbReference type="CDD" id="cd17355">
    <property type="entry name" value="MFS_YcxA_like"/>
    <property type="match status" value="1"/>
</dbReference>
<feature type="transmembrane region" description="Helical" evidence="5">
    <location>
        <begin position="287"/>
        <end position="309"/>
    </location>
</feature>
<proteinExistence type="predicted"/>
<reference evidence="7 8" key="1">
    <citation type="submission" date="2020-01" db="EMBL/GenBank/DDBJ databases">
        <title>Investigation of new actinobacteria for the biodesulphurisation of diesel fuel.</title>
        <authorList>
            <person name="Athi Narayanan S.M."/>
        </authorList>
    </citation>
    <scope>NUCLEOTIDE SEQUENCE [LARGE SCALE GENOMIC DNA]</scope>
    <source>
        <strain evidence="7 8">213E</strain>
    </source>
</reference>
<dbReference type="SUPFAM" id="SSF103473">
    <property type="entry name" value="MFS general substrate transporter"/>
    <property type="match status" value="1"/>
</dbReference>
<feature type="transmembrane region" description="Helical" evidence="5">
    <location>
        <begin position="379"/>
        <end position="400"/>
    </location>
</feature>
<dbReference type="AlphaFoldDB" id="A0A7K3LT95"/>
<evidence type="ECO:0000256" key="5">
    <source>
        <dbReference type="SAM" id="Phobius"/>
    </source>
</evidence>
<dbReference type="InterPro" id="IPR020846">
    <property type="entry name" value="MFS_dom"/>
</dbReference>
<name>A0A7K3LT95_9ACTN</name>
<feature type="transmembrane region" description="Helical" evidence="5">
    <location>
        <begin position="350"/>
        <end position="373"/>
    </location>
</feature>
<feature type="transmembrane region" description="Helical" evidence="5">
    <location>
        <begin position="107"/>
        <end position="134"/>
    </location>
</feature>
<dbReference type="PROSITE" id="PS50850">
    <property type="entry name" value="MFS"/>
    <property type="match status" value="1"/>
</dbReference>
<evidence type="ECO:0000313" key="7">
    <source>
        <dbReference type="EMBL" id="NDK91470.1"/>
    </source>
</evidence>
<organism evidence="7 8">
    <name type="scientific">Gordonia desulfuricans</name>
    <dbReference type="NCBI Taxonomy" id="89051"/>
    <lineage>
        <taxon>Bacteria</taxon>
        <taxon>Bacillati</taxon>
        <taxon>Actinomycetota</taxon>
        <taxon>Actinomycetes</taxon>
        <taxon>Mycobacteriales</taxon>
        <taxon>Gordoniaceae</taxon>
        <taxon>Gordonia</taxon>
    </lineage>
</organism>
<accession>A0A7K3LT95</accession>
<gene>
    <name evidence="7" type="ORF">GYA93_18080</name>
</gene>
<dbReference type="Pfam" id="PF07690">
    <property type="entry name" value="MFS_1"/>
    <property type="match status" value="1"/>
</dbReference>
<dbReference type="InterPro" id="IPR036259">
    <property type="entry name" value="MFS_trans_sf"/>
</dbReference>
<feature type="domain" description="Major facilitator superfamily (MFS) profile" evidence="6">
    <location>
        <begin position="13"/>
        <end position="411"/>
    </location>
</feature>
<evidence type="ECO:0000256" key="2">
    <source>
        <dbReference type="ARBA" id="ARBA00022692"/>
    </source>
</evidence>
<sequence>MTTTPAHTGHLNRWWYVATGFLTLLFGTATVNVLFNILGKPMTEEFGWSRDVITNGFSIETVFVGISIIVLGVLVDRYGPRIPTLPMTLGFGIGLMLMAVIPNSQIAFYALCVLIGASAGAVNPVAHATVVSAWFVDRRGLALGLLMAGSGACGVLMPYLANWLVGLIDWRGTFLVIGALCTAIPTAVYAFVTKMPADYERERVAARSEGRTAGESLWRIARTSRQFWLLCAAIFLVSSATFGLMSQVVPMTTDKGIDKTLAVTLLSVLSLSSVAARLGVGYLLDRIFASFVGAVIFALCAVGVILLISSTSSPALFLGAVLIGLALGAEGDVAAYMTSRYFPKHSYSRVLGCVYFLFAMGSAAGVFLLGQVYTITGSYTASIVPIVAMVVVAIVCLLAMGSYRYSLDHQEISVDSESPAEQAAMTS</sequence>
<dbReference type="GO" id="GO:0005886">
    <property type="term" value="C:plasma membrane"/>
    <property type="evidence" value="ECO:0007669"/>
    <property type="project" value="UniProtKB-SubCell"/>
</dbReference>
<dbReference type="RefSeq" id="WP_059037614.1">
    <property type="nucleotide sequence ID" value="NZ_JAADZU010000069.1"/>
</dbReference>
<feature type="transmembrane region" description="Helical" evidence="5">
    <location>
        <begin position="141"/>
        <end position="161"/>
    </location>
</feature>
<feature type="transmembrane region" description="Helical" evidence="5">
    <location>
        <begin position="227"/>
        <end position="249"/>
    </location>
</feature>
<dbReference type="PANTHER" id="PTHR11360">
    <property type="entry name" value="MONOCARBOXYLATE TRANSPORTER"/>
    <property type="match status" value="1"/>
</dbReference>
<keyword evidence="3 5" id="KW-1133">Transmembrane helix</keyword>
<dbReference type="InterPro" id="IPR050327">
    <property type="entry name" value="Proton-linked_MCT"/>
</dbReference>
<keyword evidence="4 5" id="KW-0472">Membrane</keyword>
<keyword evidence="8" id="KW-1185">Reference proteome</keyword>
<feature type="transmembrane region" description="Helical" evidence="5">
    <location>
        <begin position="57"/>
        <end position="75"/>
    </location>
</feature>
<dbReference type="GO" id="GO:0022857">
    <property type="term" value="F:transmembrane transporter activity"/>
    <property type="evidence" value="ECO:0007669"/>
    <property type="project" value="InterPro"/>
</dbReference>
<feature type="transmembrane region" description="Helical" evidence="5">
    <location>
        <begin position="315"/>
        <end position="338"/>
    </location>
</feature>
<evidence type="ECO:0000313" key="8">
    <source>
        <dbReference type="Proteomes" id="UP000466307"/>
    </source>
</evidence>
<dbReference type="EMBL" id="JAADZU010000069">
    <property type="protein sequence ID" value="NDK91470.1"/>
    <property type="molecule type" value="Genomic_DNA"/>
</dbReference>
<feature type="transmembrane region" description="Helical" evidence="5">
    <location>
        <begin position="14"/>
        <end position="37"/>
    </location>
</feature>
<feature type="transmembrane region" description="Helical" evidence="5">
    <location>
        <begin position="173"/>
        <end position="192"/>
    </location>
</feature>
<protein>
    <submittedName>
        <fullName evidence="7">MFS transporter</fullName>
    </submittedName>
</protein>
<dbReference type="PANTHER" id="PTHR11360:SF290">
    <property type="entry name" value="MONOCARBOXYLATE MFS PERMEASE"/>
    <property type="match status" value="1"/>
</dbReference>
<keyword evidence="2 5" id="KW-0812">Transmembrane</keyword>
<feature type="transmembrane region" description="Helical" evidence="5">
    <location>
        <begin position="261"/>
        <end position="280"/>
    </location>
</feature>
<evidence type="ECO:0000256" key="4">
    <source>
        <dbReference type="ARBA" id="ARBA00023136"/>
    </source>
</evidence>
<comment type="subcellular location">
    <subcellularLocation>
        <location evidence="1">Cell membrane</location>
        <topology evidence="1">Multi-pass membrane protein</topology>
    </subcellularLocation>
</comment>
<evidence type="ECO:0000259" key="6">
    <source>
        <dbReference type="PROSITE" id="PS50850"/>
    </source>
</evidence>
<evidence type="ECO:0000256" key="3">
    <source>
        <dbReference type="ARBA" id="ARBA00022989"/>
    </source>
</evidence>
<evidence type="ECO:0000256" key="1">
    <source>
        <dbReference type="ARBA" id="ARBA00004651"/>
    </source>
</evidence>
<feature type="transmembrane region" description="Helical" evidence="5">
    <location>
        <begin position="82"/>
        <end position="101"/>
    </location>
</feature>
<dbReference type="InterPro" id="IPR011701">
    <property type="entry name" value="MFS"/>
</dbReference>
<dbReference type="Proteomes" id="UP000466307">
    <property type="component" value="Unassembled WGS sequence"/>
</dbReference>
<dbReference type="Gene3D" id="1.20.1250.20">
    <property type="entry name" value="MFS general substrate transporter like domains"/>
    <property type="match status" value="1"/>
</dbReference>
<comment type="caution">
    <text evidence="7">The sequence shown here is derived from an EMBL/GenBank/DDBJ whole genome shotgun (WGS) entry which is preliminary data.</text>
</comment>